<dbReference type="SUPFAM" id="SSF54928">
    <property type="entry name" value="RNA-binding domain, RBD"/>
    <property type="match status" value="1"/>
</dbReference>
<dbReference type="PROSITE" id="PS50102">
    <property type="entry name" value="RRM"/>
    <property type="match status" value="1"/>
</dbReference>
<keyword evidence="4 6" id="KW-0694">RNA-binding</keyword>
<evidence type="ECO:0000256" key="6">
    <source>
        <dbReference type="PROSITE-ProRule" id="PRU00176"/>
    </source>
</evidence>
<feature type="compositionally biased region" description="Low complexity" evidence="7">
    <location>
        <begin position="120"/>
        <end position="130"/>
    </location>
</feature>
<reference evidence="10" key="2">
    <citation type="submission" date="2025-09" db="UniProtKB">
        <authorList>
            <consortium name="Ensembl"/>
        </authorList>
    </citation>
    <scope>IDENTIFICATION</scope>
</reference>
<dbReference type="InterPro" id="IPR035979">
    <property type="entry name" value="RBD_domain_sf"/>
</dbReference>
<feature type="compositionally biased region" description="Basic and acidic residues" evidence="7">
    <location>
        <begin position="322"/>
        <end position="341"/>
    </location>
</feature>
<feature type="region of interest" description="Disordered" evidence="7">
    <location>
        <begin position="120"/>
        <end position="145"/>
    </location>
</feature>
<dbReference type="SUPFAM" id="SSF100939">
    <property type="entry name" value="SPOC domain-like"/>
    <property type="match status" value="1"/>
</dbReference>
<evidence type="ECO:0000313" key="11">
    <source>
        <dbReference type="Proteomes" id="UP000694388"/>
    </source>
</evidence>
<keyword evidence="11" id="KW-1185">Reference proteome</keyword>
<feature type="compositionally biased region" description="Low complexity" evidence="7">
    <location>
        <begin position="296"/>
        <end position="308"/>
    </location>
</feature>
<feature type="region of interest" description="Disordered" evidence="7">
    <location>
        <begin position="159"/>
        <end position="191"/>
    </location>
</feature>
<sequence length="548" mass="61052">EQPERQPATTSQDRSPRRRRRRLSPASASRRAERSPSPERCRNDSWDVRDRRDSWDSWQGREHWAEPWVEPWGVREVPDPRHTHVTYGRMLAQVDPESEISESLRLASRLRHHHPWIRDLSSTSASSSPPLLAPLPPETGYPDMTSRRVFEGLGIPSTQETQHCARTSSPHQHGDSRPVDPNTPESEWRRRRGSRRLCVSGLGPWVLHDALLREFDRFGAIRELDYVPGQTCAWVEFESGEAARAAVVELSGCSLGGSEHRLRVEMAGNDGRRRRDRRERQTRRRLPRRSSGGSGSEDVGSSPEFGSGRTKRSERRRARAKSGSDGDQRLRRRTEGVKVDEGGHRDLDNVIITVIAGSTCQDNGATTTDKTASQEINKSQPKPAAEPPLEVWEGQFILKNILFAARLLLLTGDASLACDLLPASSTPSLTIGHRVLLGNGFAGEVERRISQAGEAGYCVMSVVTSLPRQNPGPVKHLAGLEGYLLDKQAVGVVALPSTADCSALLLLFPNDLHQLLGEQNQHIQGKLWVVKQKISKNRNDVIKNDVTS</sequence>
<feature type="region of interest" description="Disordered" evidence="7">
    <location>
        <begin position="264"/>
        <end position="341"/>
    </location>
</feature>
<evidence type="ECO:0000256" key="4">
    <source>
        <dbReference type="ARBA" id="ARBA00022884"/>
    </source>
</evidence>
<dbReference type="GO" id="GO:0003723">
    <property type="term" value="F:RNA binding"/>
    <property type="evidence" value="ECO:0007669"/>
    <property type="project" value="UniProtKB-UniRule"/>
</dbReference>
<dbReference type="SMART" id="SM00360">
    <property type="entry name" value="RRM"/>
    <property type="match status" value="1"/>
</dbReference>
<evidence type="ECO:0000256" key="2">
    <source>
        <dbReference type="ARBA" id="ARBA00005387"/>
    </source>
</evidence>
<dbReference type="Gene3D" id="2.40.290.10">
    <property type="match status" value="1"/>
</dbReference>
<feature type="compositionally biased region" description="Polar residues" evidence="7">
    <location>
        <begin position="360"/>
        <end position="380"/>
    </location>
</feature>
<proteinExistence type="inferred from homology"/>
<dbReference type="Pfam" id="PF00076">
    <property type="entry name" value="RRM_1"/>
    <property type="match status" value="1"/>
</dbReference>
<protein>
    <recommendedName>
        <fullName evidence="12">RRM domain-containing protein</fullName>
    </recommendedName>
</protein>
<feature type="compositionally biased region" description="Polar residues" evidence="7">
    <location>
        <begin position="159"/>
        <end position="171"/>
    </location>
</feature>
<feature type="compositionally biased region" description="Basic and acidic residues" evidence="7">
    <location>
        <begin position="30"/>
        <end position="59"/>
    </location>
</feature>
<dbReference type="GO" id="GO:0005634">
    <property type="term" value="C:nucleus"/>
    <property type="evidence" value="ECO:0007669"/>
    <property type="project" value="UniProtKB-SubCell"/>
</dbReference>
<evidence type="ECO:0000256" key="1">
    <source>
        <dbReference type="ARBA" id="ARBA00004123"/>
    </source>
</evidence>
<feature type="compositionally biased region" description="Basic residues" evidence="7">
    <location>
        <begin position="272"/>
        <end position="288"/>
    </location>
</feature>
<keyword evidence="5" id="KW-0539">Nucleus</keyword>
<keyword evidence="3" id="KW-0597">Phosphoprotein</keyword>
<evidence type="ECO:0000256" key="7">
    <source>
        <dbReference type="SAM" id="MobiDB-lite"/>
    </source>
</evidence>
<organism evidence="10 11">
    <name type="scientific">Eptatretus burgeri</name>
    <name type="common">Inshore hagfish</name>
    <dbReference type="NCBI Taxonomy" id="7764"/>
    <lineage>
        <taxon>Eukaryota</taxon>
        <taxon>Metazoa</taxon>
        <taxon>Chordata</taxon>
        <taxon>Craniata</taxon>
        <taxon>Vertebrata</taxon>
        <taxon>Cyclostomata</taxon>
        <taxon>Myxini</taxon>
        <taxon>Myxiniformes</taxon>
        <taxon>Myxinidae</taxon>
        <taxon>Eptatretinae</taxon>
        <taxon>Eptatretus</taxon>
    </lineage>
</organism>
<feature type="region of interest" description="Disordered" evidence="7">
    <location>
        <begin position="1"/>
        <end position="59"/>
    </location>
</feature>
<feature type="domain" description="RRM" evidence="8">
    <location>
        <begin position="195"/>
        <end position="269"/>
    </location>
</feature>
<dbReference type="PROSITE" id="PS50917">
    <property type="entry name" value="SPOC"/>
    <property type="match status" value="1"/>
</dbReference>
<accession>A0A8C4Q9T5</accession>
<dbReference type="PANTHER" id="PTHR23189">
    <property type="entry name" value="RNA RECOGNITION MOTIF-CONTAINING"/>
    <property type="match status" value="1"/>
</dbReference>
<evidence type="ECO:0000259" key="8">
    <source>
        <dbReference type="PROSITE" id="PS50102"/>
    </source>
</evidence>
<dbReference type="AlphaFoldDB" id="A0A8C4Q9T5"/>
<evidence type="ECO:0000256" key="5">
    <source>
        <dbReference type="ARBA" id="ARBA00023242"/>
    </source>
</evidence>
<feature type="domain" description="SPOC" evidence="9">
    <location>
        <begin position="381"/>
        <end position="545"/>
    </location>
</feature>
<evidence type="ECO:0008006" key="12">
    <source>
        <dbReference type="Google" id="ProtNLM"/>
    </source>
</evidence>
<name>A0A8C4Q9T5_EPTBU</name>
<evidence type="ECO:0000313" key="10">
    <source>
        <dbReference type="Ensembl" id="ENSEBUP00000012208.1"/>
    </source>
</evidence>
<dbReference type="InterPro" id="IPR010912">
    <property type="entry name" value="SPOC_met"/>
</dbReference>
<evidence type="ECO:0000256" key="3">
    <source>
        <dbReference type="ARBA" id="ARBA00022553"/>
    </source>
</evidence>
<dbReference type="InterPro" id="IPR000504">
    <property type="entry name" value="RRM_dom"/>
</dbReference>
<reference evidence="10" key="1">
    <citation type="submission" date="2025-08" db="UniProtKB">
        <authorList>
            <consortium name="Ensembl"/>
        </authorList>
    </citation>
    <scope>IDENTIFICATION</scope>
</reference>
<dbReference type="Gene3D" id="3.30.70.330">
    <property type="match status" value="1"/>
</dbReference>
<dbReference type="InterPro" id="IPR016194">
    <property type="entry name" value="SPOC-like_C_dom_sf"/>
</dbReference>
<dbReference type="Proteomes" id="UP000694388">
    <property type="component" value="Unplaced"/>
</dbReference>
<feature type="compositionally biased region" description="Basic residues" evidence="7">
    <location>
        <begin position="309"/>
        <end position="320"/>
    </location>
</feature>
<evidence type="ECO:0000259" key="9">
    <source>
        <dbReference type="PROSITE" id="PS50917"/>
    </source>
</evidence>
<comment type="similarity">
    <text evidence="2">Belongs to the RRM Spen family.</text>
</comment>
<dbReference type="InterPro" id="IPR012677">
    <property type="entry name" value="Nucleotide-bd_a/b_plait_sf"/>
</dbReference>
<dbReference type="Ensembl" id="ENSEBUT00000012784.1">
    <property type="protein sequence ID" value="ENSEBUP00000012208.1"/>
    <property type="gene ID" value="ENSEBUG00000007778.1"/>
</dbReference>
<feature type="region of interest" description="Disordered" evidence="7">
    <location>
        <begin position="360"/>
        <end position="386"/>
    </location>
</feature>
<comment type="subcellular location">
    <subcellularLocation>
        <location evidence="1">Nucleus</location>
    </subcellularLocation>
</comment>